<dbReference type="InterPro" id="IPR005135">
    <property type="entry name" value="Endo/exonuclease/phosphatase"/>
</dbReference>
<dbReference type="EMBL" id="CAJHNJ030000168">
    <property type="protein sequence ID" value="CAG9136903.1"/>
    <property type="molecule type" value="Genomic_DNA"/>
</dbReference>
<feature type="domain" description="Endonuclease/exonuclease/phosphatase" evidence="1">
    <location>
        <begin position="5"/>
        <end position="106"/>
    </location>
</feature>
<dbReference type="Gene3D" id="3.60.10.10">
    <property type="entry name" value="Endonuclease/exonuclease/phosphatase"/>
    <property type="match status" value="1"/>
</dbReference>
<dbReference type="InterPro" id="IPR036691">
    <property type="entry name" value="Endo/exonu/phosph_ase_sf"/>
</dbReference>
<dbReference type="Pfam" id="PF14529">
    <property type="entry name" value="Exo_endo_phos_2"/>
    <property type="match status" value="1"/>
</dbReference>
<dbReference type="Proteomes" id="UP000653454">
    <property type="component" value="Unassembled WGS sequence"/>
</dbReference>
<reference evidence="2" key="1">
    <citation type="submission" date="2020-11" db="EMBL/GenBank/DDBJ databases">
        <authorList>
            <person name="Whiteford S."/>
        </authorList>
    </citation>
    <scope>NUCLEOTIDE SEQUENCE</scope>
</reference>
<keyword evidence="3" id="KW-1185">Reference proteome</keyword>
<evidence type="ECO:0000259" key="1">
    <source>
        <dbReference type="Pfam" id="PF14529"/>
    </source>
</evidence>
<organism evidence="2 3">
    <name type="scientific">Plutella xylostella</name>
    <name type="common">Diamondback moth</name>
    <name type="synonym">Plutella maculipennis</name>
    <dbReference type="NCBI Taxonomy" id="51655"/>
    <lineage>
        <taxon>Eukaryota</taxon>
        <taxon>Metazoa</taxon>
        <taxon>Ecdysozoa</taxon>
        <taxon>Arthropoda</taxon>
        <taxon>Hexapoda</taxon>
        <taxon>Insecta</taxon>
        <taxon>Pterygota</taxon>
        <taxon>Neoptera</taxon>
        <taxon>Endopterygota</taxon>
        <taxon>Lepidoptera</taxon>
        <taxon>Glossata</taxon>
        <taxon>Ditrysia</taxon>
        <taxon>Yponomeutoidea</taxon>
        <taxon>Plutellidae</taxon>
        <taxon>Plutella</taxon>
    </lineage>
</organism>
<evidence type="ECO:0000313" key="2">
    <source>
        <dbReference type="EMBL" id="CAG9136903.1"/>
    </source>
</evidence>
<protein>
    <submittedName>
        <fullName evidence="2">(diamondback moth) hypothetical protein</fullName>
    </submittedName>
</protein>
<proteinExistence type="predicted"/>
<dbReference type="AlphaFoldDB" id="A0A8S4G781"/>
<sequence>MLGVVYAPPNSDYFDALEQLLDTHLPEYEHAVLMGDFNTCLLQHNVRSRKLLSLTTSLNLHIPKLDPTHHVNDSHTLIDHIITSNKERIASHGQFTASGFSHHDLIFASYKLKVPKPKPKIIFQRSFARMDQEKLAKDAANTDWSQIEGMDSIDDMVKCFNSLVTDLLVRHAPLHPVRMKRPPAPWLTAEIRRQMAHRDALRRKHKKDPSETNWNHFKRARTFPLLWKYAFMVPVPKISDPVEFKHYRPISILPFLSKVLERLSNLSWELQVSEVSRKIYASMHGLKRLQNFLPYSTKVTLVNSLLLPIIDYADVCYPDLTEELLDKLDRLLNLCIRYIFGLQHNVAGYSDSFTVTAVRLWNKLPLDIRQTKSIDLFKSKVRLHYLQEQNILPN</sequence>
<accession>A0A8S4G781</accession>
<dbReference type="GO" id="GO:0003824">
    <property type="term" value="F:catalytic activity"/>
    <property type="evidence" value="ECO:0007669"/>
    <property type="project" value="InterPro"/>
</dbReference>
<comment type="caution">
    <text evidence="2">The sequence shown here is derived from an EMBL/GenBank/DDBJ whole genome shotgun (WGS) entry which is preliminary data.</text>
</comment>
<evidence type="ECO:0000313" key="3">
    <source>
        <dbReference type="Proteomes" id="UP000653454"/>
    </source>
</evidence>
<name>A0A8S4G781_PLUXY</name>
<dbReference type="SUPFAM" id="SSF56219">
    <property type="entry name" value="DNase I-like"/>
    <property type="match status" value="1"/>
</dbReference>
<dbReference type="PANTHER" id="PTHR47510:SF9">
    <property type="entry name" value="ENDONUCLEASE_EXONUCLEASE_PHOSPHATASE DOMAIN-CONTAINING PROTEIN"/>
    <property type="match status" value="1"/>
</dbReference>
<gene>
    <name evidence="2" type="ORF">PLXY2_LOCUS15157</name>
</gene>
<dbReference type="PANTHER" id="PTHR47510">
    <property type="entry name" value="REVERSE TRANSCRIPTASE DOMAIN-CONTAINING PROTEIN"/>
    <property type="match status" value="1"/>
</dbReference>